<dbReference type="PANTHER" id="PTHR11717">
    <property type="entry name" value="LOW MOLECULAR WEIGHT PROTEIN TYROSINE PHOSPHATASE"/>
    <property type="match status" value="1"/>
</dbReference>
<dbReference type="Proteomes" id="UP001470230">
    <property type="component" value="Unassembled WGS sequence"/>
</dbReference>
<dbReference type="SUPFAM" id="SSF52788">
    <property type="entry name" value="Phosphotyrosine protein phosphatases I"/>
    <property type="match status" value="1"/>
</dbReference>
<evidence type="ECO:0000259" key="4">
    <source>
        <dbReference type="SMART" id="SM00226"/>
    </source>
</evidence>
<evidence type="ECO:0000256" key="2">
    <source>
        <dbReference type="ARBA" id="ARBA00022801"/>
    </source>
</evidence>
<dbReference type="Pfam" id="PF01451">
    <property type="entry name" value="LMWPc"/>
    <property type="match status" value="1"/>
</dbReference>
<dbReference type="InterPro" id="IPR023485">
    <property type="entry name" value="Ptyr_pPase"/>
</dbReference>
<dbReference type="InterPro" id="IPR017867">
    <property type="entry name" value="Tyr_phospatase_low_mol_wt"/>
</dbReference>
<evidence type="ECO:0000256" key="1">
    <source>
        <dbReference type="ARBA" id="ARBA00011063"/>
    </source>
</evidence>
<evidence type="ECO:0000313" key="6">
    <source>
        <dbReference type="Proteomes" id="UP001470230"/>
    </source>
</evidence>
<name>A0ABR2IKR7_9EUKA</name>
<dbReference type="SMART" id="SM00226">
    <property type="entry name" value="LMWPc"/>
    <property type="match status" value="1"/>
</dbReference>
<proteinExistence type="inferred from homology"/>
<sequence length="180" mass="20595">MSKKQLILNFSSNGQLENLDPHKHPQSVMFVCLGNIIRSPLSEGLFRKIINKSNDAKCLSKERIHVDSSAVGNYDLGKHPVDFSQQIALENGFDISKHVSKLITKNDFYNFDLIVSLDPSVFSRLQKMKPADSKAQIIELIPNKYVLNPYGLPRPMFDKMYKEISYGIIELVKKFFPDYL</sequence>
<evidence type="ECO:0000256" key="3">
    <source>
        <dbReference type="ARBA" id="ARBA00022912"/>
    </source>
</evidence>
<dbReference type="InterPro" id="IPR036196">
    <property type="entry name" value="Ptyr_pPase_sf"/>
</dbReference>
<feature type="domain" description="Phosphotyrosine protein phosphatase I" evidence="4">
    <location>
        <begin position="26"/>
        <end position="174"/>
    </location>
</feature>
<dbReference type="PANTHER" id="PTHR11717:SF7">
    <property type="entry name" value="LOW MOLECULAR WEIGHT PHOSPHOTYROSINE PROTEIN PHOSPHATASE"/>
    <property type="match status" value="1"/>
</dbReference>
<keyword evidence="3" id="KW-0904">Protein phosphatase</keyword>
<comment type="caution">
    <text evidence="5">The sequence shown here is derived from an EMBL/GenBank/DDBJ whole genome shotgun (WGS) entry which is preliminary data.</text>
</comment>
<dbReference type="InterPro" id="IPR050438">
    <property type="entry name" value="LMW_PTPase"/>
</dbReference>
<comment type="similarity">
    <text evidence="1">Belongs to the low molecular weight phosphotyrosine protein phosphatase family.</text>
</comment>
<evidence type="ECO:0000313" key="5">
    <source>
        <dbReference type="EMBL" id="KAK8864855.1"/>
    </source>
</evidence>
<gene>
    <name evidence="5" type="ORF">M9Y10_010382</name>
</gene>
<keyword evidence="6" id="KW-1185">Reference proteome</keyword>
<keyword evidence="2" id="KW-0378">Hydrolase</keyword>
<organism evidence="5 6">
    <name type="scientific">Tritrichomonas musculus</name>
    <dbReference type="NCBI Taxonomy" id="1915356"/>
    <lineage>
        <taxon>Eukaryota</taxon>
        <taxon>Metamonada</taxon>
        <taxon>Parabasalia</taxon>
        <taxon>Tritrichomonadida</taxon>
        <taxon>Tritrichomonadidae</taxon>
        <taxon>Tritrichomonas</taxon>
    </lineage>
</organism>
<dbReference type="Gene3D" id="3.40.50.2300">
    <property type="match status" value="1"/>
</dbReference>
<dbReference type="EMBL" id="JAPFFF010000016">
    <property type="protein sequence ID" value="KAK8864855.1"/>
    <property type="molecule type" value="Genomic_DNA"/>
</dbReference>
<accession>A0ABR2IKR7</accession>
<dbReference type="PRINTS" id="PR00719">
    <property type="entry name" value="LMWPTPASE"/>
</dbReference>
<protein>
    <submittedName>
        <fullName evidence="5">Low molecular weight phosphotyrosine protein phosphatase</fullName>
    </submittedName>
</protein>
<reference evidence="5 6" key="1">
    <citation type="submission" date="2024-04" db="EMBL/GenBank/DDBJ databases">
        <title>Tritrichomonas musculus Genome.</title>
        <authorList>
            <person name="Alves-Ferreira E."/>
            <person name="Grigg M."/>
            <person name="Lorenzi H."/>
            <person name="Galac M."/>
        </authorList>
    </citation>
    <scope>NUCLEOTIDE SEQUENCE [LARGE SCALE GENOMIC DNA]</scope>
    <source>
        <strain evidence="5 6">EAF2021</strain>
    </source>
</reference>